<gene>
    <name evidence="2" type="ORF">AAQM_1008</name>
</gene>
<dbReference type="EMBL" id="CP030944">
    <property type="protein sequence ID" value="QKE25765.1"/>
    <property type="molecule type" value="Genomic_DNA"/>
</dbReference>
<accession>A0AAE7E0N5</accession>
<feature type="region of interest" description="Disordered" evidence="1">
    <location>
        <begin position="39"/>
        <end position="59"/>
    </location>
</feature>
<reference evidence="2 3" key="1">
    <citation type="submission" date="2018-07" db="EMBL/GenBank/DDBJ databases">
        <title>Identification of phenol metabolism pathways in Arcobacter.</title>
        <authorList>
            <person name="Miller W.G."/>
            <person name="Yee E."/>
            <person name="Bono J.L."/>
        </authorList>
    </citation>
    <scope>NUCLEOTIDE SEQUENCE [LARGE SCALE GENOMIC DNA]</scope>
    <source>
        <strain evidence="2 3">W63</strain>
    </source>
</reference>
<protein>
    <submittedName>
        <fullName evidence="2">Uncharacterized protein</fullName>
    </submittedName>
</protein>
<evidence type="ECO:0000256" key="1">
    <source>
        <dbReference type="SAM" id="MobiDB-lite"/>
    </source>
</evidence>
<sequence length="59" mass="6900">MTAPKQEAKKVIDSLPEDTSYDEILKELAFDRMIQKGLKDSSENKTISNQEMKNRIKQW</sequence>
<dbReference type="AlphaFoldDB" id="A0AAE7E0N5"/>
<dbReference type="KEGG" id="aaqi:AAQM_1008"/>
<proteinExistence type="predicted"/>
<evidence type="ECO:0000313" key="2">
    <source>
        <dbReference type="EMBL" id="QKE25765.1"/>
    </source>
</evidence>
<dbReference type="RefSeq" id="WP_129095440.1">
    <property type="nucleotide sequence ID" value="NZ_CBCSAE010000002.1"/>
</dbReference>
<organism evidence="2 3">
    <name type="scientific">Arcobacter aquimarinus</name>
    <dbReference type="NCBI Taxonomy" id="1315211"/>
    <lineage>
        <taxon>Bacteria</taxon>
        <taxon>Pseudomonadati</taxon>
        <taxon>Campylobacterota</taxon>
        <taxon>Epsilonproteobacteria</taxon>
        <taxon>Campylobacterales</taxon>
        <taxon>Arcobacteraceae</taxon>
        <taxon>Arcobacter</taxon>
    </lineage>
</organism>
<keyword evidence="3" id="KW-1185">Reference proteome</keyword>
<name>A0AAE7E0N5_9BACT</name>
<evidence type="ECO:0000313" key="3">
    <source>
        <dbReference type="Proteomes" id="UP000502065"/>
    </source>
</evidence>
<dbReference type="Proteomes" id="UP000502065">
    <property type="component" value="Chromosome"/>
</dbReference>